<evidence type="ECO:0000256" key="11">
    <source>
        <dbReference type="ARBA" id="ARBA00047550"/>
    </source>
</evidence>
<dbReference type="EMBL" id="KZ993035">
    <property type="protein sequence ID" value="RKP05775.1"/>
    <property type="molecule type" value="Genomic_DNA"/>
</dbReference>
<comment type="pathway">
    <text evidence="2">Cofactor biosynthesis; riboflavin biosynthesis.</text>
</comment>
<evidence type="ECO:0000256" key="1">
    <source>
        <dbReference type="ARBA" id="ARBA00003555"/>
    </source>
</evidence>
<dbReference type="GO" id="GO:0009231">
    <property type="term" value="P:riboflavin biosynthetic process"/>
    <property type="evidence" value="ECO:0007669"/>
    <property type="project" value="UniProtKB-KW"/>
</dbReference>
<dbReference type="InterPro" id="IPR002734">
    <property type="entry name" value="RibDG_C"/>
</dbReference>
<evidence type="ECO:0000313" key="14">
    <source>
        <dbReference type="EMBL" id="RKP05775.1"/>
    </source>
</evidence>
<keyword evidence="6" id="KW-0686">Riboflavin biosynthesis</keyword>
<dbReference type="Gene3D" id="3.40.430.10">
    <property type="entry name" value="Dihydrofolate Reductase, subunit A"/>
    <property type="match status" value="1"/>
</dbReference>
<dbReference type="EC" id="1.1.1.302" evidence="4"/>
<dbReference type="GO" id="GO:0008703">
    <property type="term" value="F:5-amino-6-(5-phosphoribosylamino)uracil reductase activity"/>
    <property type="evidence" value="ECO:0007669"/>
    <property type="project" value="InterPro"/>
</dbReference>
<evidence type="ECO:0000256" key="2">
    <source>
        <dbReference type="ARBA" id="ARBA00005104"/>
    </source>
</evidence>
<dbReference type="InterPro" id="IPR024072">
    <property type="entry name" value="DHFR-like_dom_sf"/>
</dbReference>
<dbReference type="Pfam" id="PF01872">
    <property type="entry name" value="RibD_C"/>
    <property type="match status" value="1"/>
</dbReference>
<evidence type="ECO:0000256" key="7">
    <source>
        <dbReference type="ARBA" id="ARBA00022857"/>
    </source>
</evidence>
<dbReference type="InterPro" id="IPR050765">
    <property type="entry name" value="Riboflavin_Biosynth_HTPR"/>
</dbReference>
<evidence type="ECO:0000256" key="9">
    <source>
        <dbReference type="ARBA" id="ARBA00030073"/>
    </source>
</evidence>
<evidence type="ECO:0000259" key="13">
    <source>
        <dbReference type="Pfam" id="PF01872"/>
    </source>
</evidence>
<dbReference type="PANTHER" id="PTHR38011:SF7">
    <property type="entry name" value="2,5-DIAMINO-6-RIBOSYLAMINO-4(3H)-PYRIMIDINONE 5'-PHOSPHATE REDUCTASE"/>
    <property type="match status" value="1"/>
</dbReference>
<evidence type="ECO:0000256" key="5">
    <source>
        <dbReference type="ARBA" id="ARBA00015035"/>
    </source>
</evidence>
<comment type="similarity">
    <text evidence="3">Belongs to the HTP reductase family.</text>
</comment>
<dbReference type="STRING" id="78915.A0A4P9XJ57"/>
<feature type="non-terminal residue" evidence="14">
    <location>
        <position position="1"/>
    </location>
</feature>
<feature type="domain" description="Bacterial bifunctional deaminase-reductase C-terminal" evidence="13">
    <location>
        <begin position="2"/>
        <end position="200"/>
    </location>
</feature>
<dbReference type="AlphaFoldDB" id="A0A4P9XJ57"/>
<feature type="non-terminal residue" evidence="14">
    <location>
        <position position="203"/>
    </location>
</feature>
<name>A0A4P9XJ57_9FUNG</name>
<evidence type="ECO:0000313" key="15">
    <source>
        <dbReference type="Proteomes" id="UP000271241"/>
    </source>
</evidence>
<comment type="catalytic activity">
    <reaction evidence="12">
        <text>2,5-diamino-6-(1-D-ribitylamino)pyrimidin-4(3H)-one 5'-phosphate + NADP(+) = 2,5-diamino-6-(1-D-ribosylamino)pyrimidin-4(3H)-one 5'-phosphate + NADPH + H(+)</text>
        <dbReference type="Rhea" id="RHEA:27278"/>
        <dbReference type="ChEBI" id="CHEBI:15378"/>
        <dbReference type="ChEBI" id="CHEBI:57783"/>
        <dbReference type="ChEBI" id="CHEBI:58349"/>
        <dbReference type="ChEBI" id="CHEBI:58890"/>
        <dbReference type="ChEBI" id="CHEBI:59545"/>
        <dbReference type="EC" id="1.1.1.302"/>
    </reaction>
</comment>
<dbReference type="PANTHER" id="PTHR38011">
    <property type="entry name" value="DIHYDROFOLATE REDUCTASE FAMILY PROTEIN (AFU_ORTHOLOGUE AFUA_8G06820)"/>
    <property type="match status" value="1"/>
</dbReference>
<comment type="function">
    <text evidence="1">Catalyzes an early step in riboflavin biosynthesis, the NADPH-dependent reduction of the ribose side chain of 2,5-diamino-6-ribosylamino-4(3H)-pyrimidinone 5'-phosphate, yielding 2,5-diamino-6-ribitylamino-4(3H)-pyrimidinone 5'-phosphate.</text>
</comment>
<evidence type="ECO:0000256" key="8">
    <source>
        <dbReference type="ARBA" id="ARBA00023002"/>
    </source>
</evidence>
<keyword evidence="7" id="KW-0521">NADP</keyword>
<dbReference type="Proteomes" id="UP000271241">
    <property type="component" value="Unassembled WGS sequence"/>
</dbReference>
<keyword evidence="8" id="KW-0560">Oxidoreductase</keyword>
<keyword evidence="15" id="KW-1185">Reference proteome</keyword>
<protein>
    <recommendedName>
        <fullName evidence="5">2,5-diamino-6-ribosylamino-4(3H)-pyrimidinone 5'-phosphate reductase</fullName>
        <ecNumber evidence="4">1.1.1.302</ecNumber>
    </recommendedName>
    <alternativeName>
        <fullName evidence="10">2,5-diamino-6-(5-phospho-D-ribosylamino)pyrimidin-4(3H)-one reductase</fullName>
    </alternativeName>
    <alternativeName>
        <fullName evidence="9">2,5-diamino-6-ribitylamino-4(3H)-pyrimidinone 5'-phosphate synthase</fullName>
    </alternativeName>
</protein>
<dbReference type="SUPFAM" id="SSF53597">
    <property type="entry name" value="Dihydrofolate reductase-like"/>
    <property type="match status" value="1"/>
</dbReference>
<comment type="catalytic activity">
    <reaction evidence="11">
        <text>2,5-diamino-6-(1-D-ribitylamino)pyrimidin-4(3H)-one 5'-phosphate + NAD(+) = 2,5-diamino-6-(1-D-ribosylamino)pyrimidin-4(3H)-one 5'-phosphate + NADH + H(+)</text>
        <dbReference type="Rhea" id="RHEA:27274"/>
        <dbReference type="ChEBI" id="CHEBI:15378"/>
        <dbReference type="ChEBI" id="CHEBI:57540"/>
        <dbReference type="ChEBI" id="CHEBI:57945"/>
        <dbReference type="ChEBI" id="CHEBI:58890"/>
        <dbReference type="ChEBI" id="CHEBI:59545"/>
        <dbReference type="EC" id="1.1.1.302"/>
    </reaction>
</comment>
<reference evidence="15" key="1">
    <citation type="journal article" date="2018" name="Nat. Microbiol.">
        <title>Leveraging single-cell genomics to expand the fungal tree of life.</title>
        <authorList>
            <person name="Ahrendt S.R."/>
            <person name="Quandt C.A."/>
            <person name="Ciobanu D."/>
            <person name="Clum A."/>
            <person name="Salamov A."/>
            <person name="Andreopoulos B."/>
            <person name="Cheng J.F."/>
            <person name="Woyke T."/>
            <person name="Pelin A."/>
            <person name="Henrissat B."/>
            <person name="Reynolds N.K."/>
            <person name="Benny G.L."/>
            <person name="Smith M.E."/>
            <person name="James T.Y."/>
            <person name="Grigoriev I.V."/>
        </authorList>
    </citation>
    <scope>NUCLEOTIDE SEQUENCE [LARGE SCALE GENOMIC DNA]</scope>
    <source>
        <strain evidence="15">RSA 1356</strain>
    </source>
</reference>
<accession>A0A4P9XJ57</accession>
<evidence type="ECO:0000256" key="4">
    <source>
        <dbReference type="ARBA" id="ARBA00012851"/>
    </source>
</evidence>
<sequence length="203" mass="21840">RPYVTLTYAQSLDGKIAGRGGQQLRLSGDASMAMTHRMRTLHDGILVGVGTVIHDDPRLAARHLPAHELATPGAIQQPQPIILDTRLRIPLTARLLDPARHAAGDCLPPWIVVGADDGLVDPLKRQQVEERGGRVIPVPTNRHGRLNLTAVMDRLGSLGIRRVMIEGGSQVVRSLLLSHTIAQPLVDLLVVTVAPVLVGEQGV</sequence>
<dbReference type="OrthoDB" id="5432at2759"/>
<proteinExistence type="inferred from homology"/>
<organism evidence="14 15">
    <name type="scientific">Thamnocephalis sphaerospora</name>
    <dbReference type="NCBI Taxonomy" id="78915"/>
    <lineage>
        <taxon>Eukaryota</taxon>
        <taxon>Fungi</taxon>
        <taxon>Fungi incertae sedis</taxon>
        <taxon>Zoopagomycota</taxon>
        <taxon>Zoopagomycotina</taxon>
        <taxon>Zoopagomycetes</taxon>
        <taxon>Zoopagales</taxon>
        <taxon>Sigmoideomycetaceae</taxon>
        <taxon>Thamnocephalis</taxon>
    </lineage>
</organism>
<evidence type="ECO:0000256" key="3">
    <source>
        <dbReference type="ARBA" id="ARBA00009723"/>
    </source>
</evidence>
<evidence type="ECO:0000256" key="12">
    <source>
        <dbReference type="ARBA" id="ARBA00049020"/>
    </source>
</evidence>
<gene>
    <name evidence="14" type="ORF">THASP1DRAFT_10584</name>
</gene>
<evidence type="ECO:0000256" key="6">
    <source>
        <dbReference type="ARBA" id="ARBA00022619"/>
    </source>
</evidence>
<evidence type="ECO:0000256" key="10">
    <source>
        <dbReference type="ARBA" id="ARBA00031630"/>
    </source>
</evidence>